<name>A0A094XDY5_ALKAL</name>
<dbReference type="GO" id="GO:0004190">
    <property type="term" value="F:aspartic-type endopeptidase activity"/>
    <property type="evidence" value="ECO:0007669"/>
    <property type="project" value="UniProtKB-KW"/>
</dbReference>
<dbReference type="NCBIfam" id="TIGR02854">
    <property type="entry name" value="spore_II_GA"/>
    <property type="match status" value="1"/>
</dbReference>
<organism evidence="4 6">
    <name type="scientific">Alkalihalobacillus alcalophilus ATCC 27647 = CGMCC 1.3604</name>
    <dbReference type="NCBI Taxonomy" id="1218173"/>
    <lineage>
        <taxon>Bacteria</taxon>
        <taxon>Bacillati</taxon>
        <taxon>Bacillota</taxon>
        <taxon>Bacilli</taxon>
        <taxon>Bacillales</taxon>
        <taxon>Bacillaceae</taxon>
        <taxon>Alkalihalobacillus</taxon>
    </lineage>
</organism>
<feature type="transmembrane region" description="Helical" evidence="3">
    <location>
        <begin position="34"/>
        <end position="55"/>
    </location>
</feature>
<dbReference type="Proteomes" id="UP000297014">
    <property type="component" value="Unassembled WGS sequence"/>
</dbReference>
<keyword evidence="1" id="KW-0378">Hydrolase</keyword>
<dbReference type="OrthoDB" id="2690199at2"/>
<protein>
    <recommendedName>
        <fullName evidence="1">Sporulation sigma-E factor-processing peptidase</fullName>
        <ecNumber evidence="1">3.4.23.-</ecNumber>
    </recommendedName>
    <alternativeName>
        <fullName evidence="1">Membrane-associated aspartic protease</fullName>
    </alternativeName>
    <alternativeName>
        <fullName evidence="1">Stage II sporulation protein GA</fullName>
    </alternativeName>
</protein>
<dbReference type="eggNOG" id="ENOG50301AF">
    <property type="taxonomic scope" value="Bacteria"/>
</dbReference>
<dbReference type="EMBL" id="ALPT02000039">
    <property type="protein sequence ID" value="KGA97005.1"/>
    <property type="molecule type" value="Genomic_DNA"/>
</dbReference>
<feature type="active site" evidence="2">
    <location>
        <position position="183"/>
    </location>
</feature>
<keyword evidence="3" id="KW-1133">Transmembrane helix</keyword>
<dbReference type="GO" id="GO:0030436">
    <property type="term" value="P:asexual sporulation"/>
    <property type="evidence" value="ECO:0007669"/>
    <property type="project" value="InterPro"/>
</dbReference>
<evidence type="ECO:0000313" key="6">
    <source>
        <dbReference type="Proteomes" id="UP000002754"/>
    </source>
</evidence>
<feature type="transmembrane region" description="Helical" evidence="3">
    <location>
        <begin position="90"/>
        <end position="109"/>
    </location>
</feature>
<keyword evidence="1" id="KW-0749">Sporulation</keyword>
<keyword evidence="3" id="KW-0812">Transmembrane</keyword>
<dbReference type="InterPro" id="IPR005081">
    <property type="entry name" value="SpoIIGA"/>
</dbReference>
<keyword evidence="1" id="KW-0064">Aspartyl protease</keyword>
<feature type="transmembrane region" description="Helical" evidence="3">
    <location>
        <begin position="6"/>
        <end position="27"/>
    </location>
</feature>
<comment type="subcellular location">
    <subcellularLocation>
        <location evidence="1">Cell membrane</location>
    </subcellularLocation>
</comment>
<keyword evidence="1 4" id="KW-0645">Protease</keyword>
<dbReference type="Proteomes" id="UP000002754">
    <property type="component" value="Unassembled WGS sequence"/>
</dbReference>
<keyword evidence="1 3" id="KW-0472">Membrane</keyword>
<dbReference type="STRING" id="1218173.BALCAV_0212640"/>
<evidence type="ECO:0000256" key="2">
    <source>
        <dbReference type="PIRSR" id="PIRSR018571-1"/>
    </source>
</evidence>
<comment type="function">
    <text evidence="1">Probable aspartic protease that is responsible for the proteolytic cleavage of the RNA polymerase sigma E factor (SigE/spoIIGB) to yield the active peptide in the mother cell during sporulation. Responds to a signal from the forespore that is triggered by the extracellular signal protein SpoIIR.</text>
</comment>
<keyword evidence="1" id="KW-1003">Cell membrane</keyword>
<feature type="transmembrane region" description="Helical" evidence="3">
    <location>
        <begin position="124"/>
        <end position="147"/>
    </location>
</feature>
<dbReference type="RefSeq" id="WP_003323921.1">
    <property type="nucleotide sequence ID" value="NZ_ALPT02000039.1"/>
</dbReference>
<accession>A0A094XDY5</accession>
<evidence type="ECO:0000256" key="1">
    <source>
        <dbReference type="PIRNR" id="PIRNR018571"/>
    </source>
</evidence>
<dbReference type="GO" id="GO:0006508">
    <property type="term" value="P:proteolysis"/>
    <property type="evidence" value="ECO:0007669"/>
    <property type="project" value="UniProtKB-KW"/>
</dbReference>
<dbReference type="GO" id="GO:0030435">
    <property type="term" value="P:sporulation resulting in formation of a cellular spore"/>
    <property type="evidence" value="ECO:0007669"/>
    <property type="project" value="UniProtKB-KW"/>
</dbReference>
<proteinExistence type="inferred from homology"/>
<dbReference type="GO" id="GO:0005886">
    <property type="term" value="C:plasma membrane"/>
    <property type="evidence" value="ECO:0007669"/>
    <property type="project" value="UniProtKB-SubCell"/>
</dbReference>
<keyword evidence="6" id="KW-1185">Reference proteome</keyword>
<evidence type="ECO:0000313" key="4">
    <source>
        <dbReference type="EMBL" id="KGA97005.1"/>
    </source>
</evidence>
<gene>
    <name evidence="5" type="ORF">AJ85_14925</name>
    <name evidence="4" type="ORF">BALCAV_0212640</name>
</gene>
<dbReference type="Pfam" id="PF03419">
    <property type="entry name" value="Peptidase_U4"/>
    <property type="match status" value="1"/>
</dbReference>
<dbReference type="EMBL" id="JALP01000012">
    <property type="protein sequence ID" value="THG92222.1"/>
    <property type="molecule type" value="Genomic_DNA"/>
</dbReference>
<evidence type="ECO:0000256" key="3">
    <source>
        <dbReference type="SAM" id="Phobius"/>
    </source>
</evidence>
<reference evidence="5 7" key="2">
    <citation type="submission" date="2014-01" db="EMBL/GenBank/DDBJ databases">
        <title>Draft genome sequencing of Bacillus alcalophilus CGMCC 1.3604.</title>
        <authorList>
            <person name="Yang J."/>
            <person name="Diao L."/>
            <person name="Yang S."/>
        </authorList>
    </citation>
    <scope>NUCLEOTIDE SEQUENCE [LARGE SCALE GENOMIC DNA]</scope>
    <source>
        <strain evidence="5 7">CGMCC 1.3604</strain>
    </source>
</reference>
<evidence type="ECO:0000313" key="7">
    <source>
        <dbReference type="Proteomes" id="UP000297014"/>
    </source>
</evidence>
<comment type="subunit">
    <text evidence="1">Self-associates. Interacts with SigE. Interacts with SpoIIR.</text>
</comment>
<dbReference type="EC" id="3.4.23.-" evidence="1"/>
<comment type="caution">
    <text evidence="4">The sequence shown here is derived from an EMBL/GenBank/DDBJ whole genome shotgun (WGS) entry which is preliminary data.</text>
</comment>
<sequence length="308" mass="35482">MTVYLDLIWLLNFFIDYLLIALTALVLKRRFKHVRFILAAFIASFIVILMFTPFADLVYSPWFKLIYSALIVWVAFGYERLRFFIQNLLMFYFVTFMTGGALFALHFFWQTELDILSSFSPQNGIFIGSSISWVFVLIGFPLVWYFSKQRFETIETKKIQADQMAEVTLFIDHFEIKTIGLVDTGNQLLCPITKQPVMIIEGSLLYETYSEAVVKELSQIAEGKDELLPETEKLAHRVRIIPYRVVGQASPFLTALKPDKVEIVFNNERYETEKVLLGLQEGELSADGLFTSIIHPKLVQGPVLEKLA</sequence>
<evidence type="ECO:0000313" key="5">
    <source>
        <dbReference type="EMBL" id="THG92222.1"/>
    </source>
</evidence>
<comment type="similarity">
    <text evidence="1">Belongs to the peptidase U4 family.</text>
</comment>
<dbReference type="PIRSF" id="PIRSF018571">
    <property type="entry name" value="SpoIIGA"/>
    <property type="match status" value="1"/>
</dbReference>
<feature type="transmembrane region" description="Helical" evidence="3">
    <location>
        <begin position="61"/>
        <end position="78"/>
    </location>
</feature>
<reference evidence="4 6" key="1">
    <citation type="journal article" date="2014" name="Genome Announc.">
        <title>Draft Genome Sequence of Bacillus alcalophilus AV1934, a Classic Alkaliphile Isolated from Human Feces in 1934.</title>
        <authorList>
            <person name="Attie O."/>
            <person name="Jayaprakash A."/>
            <person name="Shah H."/>
            <person name="Paulsen I.T."/>
            <person name="Morino M."/>
            <person name="Takahashi Y."/>
            <person name="Narumi I."/>
            <person name="Sachidanandam R."/>
            <person name="Satoh K."/>
            <person name="Ito M."/>
            <person name="Krulwich T.A."/>
        </authorList>
    </citation>
    <scope>NUCLEOTIDE SEQUENCE [LARGE SCALE GENOMIC DNA]</scope>
    <source>
        <strain evidence="4 6">AV1934</strain>
    </source>
</reference>
<dbReference type="AlphaFoldDB" id="A0A094XDY5"/>